<dbReference type="EMBL" id="JBJJXI010000076">
    <property type="protein sequence ID" value="KAL3395949.1"/>
    <property type="molecule type" value="Genomic_DNA"/>
</dbReference>
<comment type="caution">
    <text evidence="1">The sequence shown here is derived from an EMBL/GenBank/DDBJ whole genome shotgun (WGS) entry which is preliminary data.</text>
</comment>
<sequence length="68" mass="7571">MYKCVGTVNGNSEHSGALAEIMYTPRITISAWRMKETNCKPVAKEVTAGTTARYTRNYRIGNDDDKAI</sequence>
<keyword evidence="2" id="KW-1185">Reference proteome</keyword>
<proteinExistence type="predicted"/>
<dbReference type="AlphaFoldDB" id="A0ABD2WSF3"/>
<accession>A0ABD2WSF3</accession>
<gene>
    <name evidence="1" type="ORF">TKK_010100</name>
</gene>
<evidence type="ECO:0000313" key="2">
    <source>
        <dbReference type="Proteomes" id="UP001627154"/>
    </source>
</evidence>
<organism evidence="1 2">
    <name type="scientific">Trichogramma kaykai</name>
    <dbReference type="NCBI Taxonomy" id="54128"/>
    <lineage>
        <taxon>Eukaryota</taxon>
        <taxon>Metazoa</taxon>
        <taxon>Ecdysozoa</taxon>
        <taxon>Arthropoda</taxon>
        <taxon>Hexapoda</taxon>
        <taxon>Insecta</taxon>
        <taxon>Pterygota</taxon>
        <taxon>Neoptera</taxon>
        <taxon>Endopterygota</taxon>
        <taxon>Hymenoptera</taxon>
        <taxon>Apocrita</taxon>
        <taxon>Proctotrupomorpha</taxon>
        <taxon>Chalcidoidea</taxon>
        <taxon>Trichogrammatidae</taxon>
        <taxon>Trichogramma</taxon>
    </lineage>
</organism>
<evidence type="ECO:0000313" key="1">
    <source>
        <dbReference type="EMBL" id="KAL3395949.1"/>
    </source>
</evidence>
<reference evidence="1 2" key="1">
    <citation type="journal article" date="2024" name="bioRxiv">
        <title>A reference genome for Trichogramma kaykai: A tiny desert-dwelling parasitoid wasp with competing sex-ratio distorters.</title>
        <authorList>
            <person name="Culotta J."/>
            <person name="Lindsey A.R."/>
        </authorList>
    </citation>
    <scope>NUCLEOTIDE SEQUENCE [LARGE SCALE GENOMIC DNA]</scope>
    <source>
        <strain evidence="1 2">KSX58</strain>
    </source>
</reference>
<dbReference type="Proteomes" id="UP001627154">
    <property type="component" value="Unassembled WGS sequence"/>
</dbReference>
<protein>
    <submittedName>
        <fullName evidence="1">Uncharacterized protein</fullName>
    </submittedName>
</protein>
<name>A0ABD2WSF3_9HYME</name>